<dbReference type="InterPro" id="IPR017907">
    <property type="entry name" value="Znf_RING_CS"/>
</dbReference>
<dbReference type="AlphaFoldDB" id="E3MKI5"/>
<evidence type="ECO:0000313" key="7">
    <source>
        <dbReference type="EMBL" id="EFP04128.1"/>
    </source>
</evidence>
<keyword evidence="8" id="KW-1185">Reference proteome</keyword>
<keyword evidence="1" id="KW-0479">Metal-binding</keyword>
<evidence type="ECO:0000256" key="5">
    <source>
        <dbReference type="SAM" id="Phobius"/>
    </source>
</evidence>
<evidence type="ECO:0000256" key="4">
    <source>
        <dbReference type="PROSITE-ProRule" id="PRU00175"/>
    </source>
</evidence>
<dbReference type="PROSITE" id="PS00518">
    <property type="entry name" value="ZF_RING_1"/>
    <property type="match status" value="1"/>
</dbReference>
<reference evidence="7" key="1">
    <citation type="submission" date="2007-07" db="EMBL/GenBank/DDBJ databases">
        <title>PCAP assembly of the Caenorhabditis remanei genome.</title>
        <authorList>
            <consortium name="The Caenorhabditis remanei Sequencing Consortium"/>
            <person name="Wilson R.K."/>
        </authorList>
    </citation>
    <scope>NUCLEOTIDE SEQUENCE [LARGE SCALE GENOMIC DNA]</scope>
    <source>
        <strain evidence="7">PB4641</strain>
    </source>
</reference>
<dbReference type="CTD" id="9818445"/>
<dbReference type="Proteomes" id="UP000008281">
    <property type="component" value="Unassembled WGS sequence"/>
</dbReference>
<evidence type="ECO:0000256" key="2">
    <source>
        <dbReference type="ARBA" id="ARBA00022771"/>
    </source>
</evidence>
<proteinExistence type="predicted"/>
<dbReference type="InterPro" id="IPR013083">
    <property type="entry name" value="Znf_RING/FYVE/PHD"/>
</dbReference>
<accession>E3MKI5</accession>
<organism evidence="8">
    <name type="scientific">Caenorhabditis remanei</name>
    <name type="common">Caenorhabditis vulgaris</name>
    <dbReference type="NCBI Taxonomy" id="31234"/>
    <lineage>
        <taxon>Eukaryota</taxon>
        <taxon>Metazoa</taxon>
        <taxon>Ecdysozoa</taxon>
        <taxon>Nematoda</taxon>
        <taxon>Chromadorea</taxon>
        <taxon>Rhabditida</taxon>
        <taxon>Rhabditina</taxon>
        <taxon>Rhabditomorpha</taxon>
        <taxon>Rhabditoidea</taxon>
        <taxon>Rhabditidae</taxon>
        <taxon>Peloderinae</taxon>
        <taxon>Caenorhabditis</taxon>
    </lineage>
</organism>
<feature type="transmembrane region" description="Helical" evidence="5">
    <location>
        <begin position="12"/>
        <end position="35"/>
    </location>
</feature>
<dbReference type="PROSITE" id="PS50089">
    <property type="entry name" value="ZF_RING_2"/>
    <property type="match status" value="1"/>
</dbReference>
<name>E3MKI5_CAERE</name>
<dbReference type="SUPFAM" id="SSF57850">
    <property type="entry name" value="RING/U-box"/>
    <property type="match status" value="1"/>
</dbReference>
<dbReference type="InterPro" id="IPR001841">
    <property type="entry name" value="Znf_RING"/>
</dbReference>
<dbReference type="Gene3D" id="3.30.40.10">
    <property type="entry name" value="Zinc/RING finger domain, C3HC4 (zinc finger)"/>
    <property type="match status" value="1"/>
</dbReference>
<gene>
    <name evidence="7" type="ORF">CRE_27615</name>
</gene>
<dbReference type="SMART" id="SM00184">
    <property type="entry name" value="RING"/>
    <property type="match status" value="1"/>
</dbReference>
<dbReference type="InterPro" id="IPR018957">
    <property type="entry name" value="Znf_C3HC4_RING-type"/>
</dbReference>
<dbReference type="EMBL" id="DS268452">
    <property type="protein sequence ID" value="EFP04128.1"/>
    <property type="molecule type" value="Genomic_DNA"/>
</dbReference>
<evidence type="ECO:0000256" key="1">
    <source>
        <dbReference type="ARBA" id="ARBA00022723"/>
    </source>
</evidence>
<evidence type="ECO:0000313" key="8">
    <source>
        <dbReference type="Proteomes" id="UP000008281"/>
    </source>
</evidence>
<dbReference type="GO" id="GO:0008270">
    <property type="term" value="F:zinc ion binding"/>
    <property type="evidence" value="ECO:0007669"/>
    <property type="project" value="UniProtKB-KW"/>
</dbReference>
<dbReference type="HOGENOM" id="CLU_1637008_0_0_1"/>
<protein>
    <recommendedName>
        <fullName evidence="6">RING-type domain-containing protein</fullName>
    </recommendedName>
</protein>
<feature type="domain" description="RING-type" evidence="6">
    <location>
        <begin position="60"/>
        <end position="106"/>
    </location>
</feature>
<keyword evidence="3" id="KW-0862">Zinc</keyword>
<dbReference type="InParanoid" id="E3MKI5"/>
<dbReference type="OrthoDB" id="654191at2759"/>
<sequence length="162" mass="18377">MPESTSGEWSAGLHAVTIVFVCCSISYIWFSGFLGNIWKGIQLYMDDIALQTATPYNSECPICADPCEHPIMIDCKHQYCKRCLVDMWDHSKSINRSAMVKCCICRQQIKNLVSGPCTNTVQHPSQCMDCGLRHQSVEQYKECIIHANYTAARLARNKTMIF</sequence>
<keyword evidence="5" id="KW-0812">Transmembrane</keyword>
<dbReference type="Pfam" id="PF00097">
    <property type="entry name" value="zf-C3HC4"/>
    <property type="match status" value="1"/>
</dbReference>
<dbReference type="KEGG" id="crq:GCK72_023118"/>
<evidence type="ECO:0000256" key="3">
    <source>
        <dbReference type="ARBA" id="ARBA00022833"/>
    </source>
</evidence>
<keyword evidence="5" id="KW-0472">Membrane</keyword>
<keyword evidence="2 4" id="KW-0863">Zinc-finger</keyword>
<evidence type="ECO:0000259" key="6">
    <source>
        <dbReference type="PROSITE" id="PS50089"/>
    </source>
</evidence>
<dbReference type="GeneID" id="9818445"/>
<keyword evidence="5" id="KW-1133">Transmembrane helix</keyword>
<dbReference type="STRING" id="31234.E3MKI5"/>